<reference evidence="1 2" key="1">
    <citation type="submission" date="2023-02" db="EMBL/GenBank/DDBJ databases">
        <title>The predominant lactic acid bacteria and yeasts involved in the spontaneous fermentation of millet during the production of the traditional porridge Hausa koko in Ghana.</title>
        <authorList>
            <person name="Atter A."/>
            <person name="Diaz M."/>
        </authorList>
    </citation>
    <scope>NUCLEOTIDE SEQUENCE [LARGE SCALE GENOMIC DNA]</scope>
    <source>
        <strain evidence="1 2">FI11552</strain>
    </source>
</reference>
<organism evidence="1 2">
    <name type="scientific">Limosilactobacillus pontis</name>
    <dbReference type="NCBI Taxonomy" id="35787"/>
    <lineage>
        <taxon>Bacteria</taxon>
        <taxon>Bacillati</taxon>
        <taxon>Bacillota</taxon>
        <taxon>Bacilli</taxon>
        <taxon>Lactobacillales</taxon>
        <taxon>Lactobacillaceae</taxon>
        <taxon>Limosilactobacillus</taxon>
    </lineage>
</organism>
<dbReference type="Proteomes" id="UP001335665">
    <property type="component" value="Unassembled WGS sequence"/>
</dbReference>
<evidence type="ECO:0000313" key="1">
    <source>
        <dbReference type="EMBL" id="MEE6701443.1"/>
    </source>
</evidence>
<gene>
    <name evidence="1" type="ORF">PS396_06500</name>
</gene>
<protein>
    <submittedName>
        <fullName evidence="1">Uncharacterized protein</fullName>
    </submittedName>
</protein>
<dbReference type="RefSeq" id="WP_331193042.1">
    <property type="nucleotide sequence ID" value="NZ_JAQSER010000010.1"/>
</dbReference>
<dbReference type="EMBL" id="JAQSFA010000014">
    <property type="protein sequence ID" value="MEE6701443.1"/>
    <property type="molecule type" value="Genomic_DNA"/>
</dbReference>
<proteinExistence type="predicted"/>
<name>A0ABU7STP1_9LACO</name>
<accession>A0ABU7STP1</accession>
<comment type="caution">
    <text evidence="1">The sequence shown here is derived from an EMBL/GenBank/DDBJ whole genome shotgun (WGS) entry which is preliminary data.</text>
</comment>
<evidence type="ECO:0000313" key="2">
    <source>
        <dbReference type="Proteomes" id="UP001335665"/>
    </source>
</evidence>
<keyword evidence="2" id="KW-1185">Reference proteome</keyword>
<sequence>MAGLPSKVSELQNDDVLTFLLRSQRIYLELLSLLTIKNKLPSGLHPRETNYR</sequence>